<evidence type="ECO:0000313" key="2">
    <source>
        <dbReference type="EMBL" id="MBB2148675.1"/>
    </source>
</evidence>
<dbReference type="Proteomes" id="UP000636110">
    <property type="component" value="Unassembled WGS sequence"/>
</dbReference>
<feature type="signal peptide" evidence="1">
    <location>
        <begin position="1"/>
        <end position="26"/>
    </location>
</feature>
<organism evidence="2 3">
    <name type="scientific">Pedobacter gandavensis</name>
    <dbReference type="NCBI Taxonomy" id="2679963"/>
    <lineage>
        <taxon>Bacteria</taxon>
        <taxon>Pseudomonadati</taxon>
        <taxon>Bacteroidota</taxon>
        <taxon>Sphingobacteriia</taxon>
        <taxon>Sphingobacteriales</taxon>
        <taxon>Sphingobacteriaceae</taxon>
        <taxon>Pedobacter</taxon>
    </lineage>
</organism>
<evidence type="ECO:0000313" key="3">
    <source>
        <dbReference type="Proteomes" id="UP000636110"/>
    </source>
</evidence>
<gene>
    <name evidence="2" type="ORF">GM920_07100</name>
</gene>
<name>A0ABR6ETT3_9SPHI</name>
<evidence type="ECO:0008006" key="4">
    <source>
        <dbReference type="Google" id="ProtNLM"/>
    </source>
</evidence>
<dbReference type="EMBL" id="WNXC01000001">
    <property type="protein sequence ID" value="MBB2148675.1"/>
    <property type="molecule type" value="Genomic_DNA"/>
</dbReference>
<evidence type="ECO:0000256" key="1">
    <source>
        <dbReference type="SAM" id="SignalP"/>
    </source>
</evidence>
<proteinExistence type="predicted"/>
<feature type="chain" id="PRO_5046618437" description="DUF4476 domain-containing protein" evidence="1">
    <location>
        <begin position="27"/>
        <end position="253"/>
    </location>
</feature>
<keyword evidence="1" id="KW-0732">Signal</keyword>
<sequence length="253" mass="28913">MMIILKNYIRFLFLAFGIFTTVPVFAQEGWVEASPASQAYHANRFKNTTPPYGLVKVKAMIAGIKATGGDSDIYFRVLSPKNYQSLSLPEKFTYHMIHPEVSSQNCDVPTPILEENLKIFGTLPDTFDEANWSERQLNFLISNRDSVLALISESVNRSKKVGLNYKTAIEHINGWEIIPLLIKTYKIDHKDHDILTVLIQLMKKNDYQPFMTSASYVKLYGNNSTYTSFINHNQANEDLIISRAEAFYNGRKK</sequence>
<keyword evidence="3" id="KW-1185">Reference proteome</keyword>
<comment type="caution">
    <text evidence="2">The sequence shown here is derived from an EMBL/GenBank/DDBJ whole genome shotgun (WGS) entry which is preliminary data.</text>
</comment>
<protein>
    <recommendedName>
        <fullName evidence="4">DUF4476 domain-containing protein</fullName>
    </recommendedName>
</protein>
<accession>A0ABR6ETT3</accession>
<reference evidence="2 3" key="1">
    <citation type="submission" date="2019-11" db="EMBL/GenBank/DDBJ databases">
        <title>Description of Pedobacter sp. LMG 31462T.</title>
        <authorList>
            <person name="Carlier A."/>
            <person name="Qi S."/>
            <person name="Vandamme P."/>
        </authorList>
    </citation>
    <scope>NUCLEOTIDE SEQUENCE [LARGE SCALE GENOMIC DNA]</scope>
    <source>
        <strain evidence="2 3">LMG 31462</strain>
    </source>
</reference>